<evidence type="ECO:0000313" key="4">
    <source>
        <dbReference type="EMBL" id="MBB2995985.1"/>
    </source>
</evidence>
<proteinExistence type="predicted"/>
<dbReference type="Gene3D" id="3.20.20.80">
    <property type="entry name" value="Glycosidases"/>
    <property type="match status" value="1"/>
</dbReference>
<keyword evidence="2" id="KW-1133">Transmembrane helix</keyword>
<dbReference type="Pfam" id="PF02018">
    <property type="entry name" value="CBM_4_9"/>
    <property type="match status" value="1"/>
</dbReference>
<comment type="caution">
    <text evidence="4">The sequence shown here is derived from an EMBL/GenBank/DDBJ whole genome shotgun (WGS) entry which is preliminary data.</text>
</comment>
<dbReference type="EMBL" id="JACHVS010000001">
    <property type="protein sequence ID" value="MBB2995985.1"/>
    <property type="molecule type" value="Genomic_DNA"/>
</dbReference>
<accession>A0A839QMZ3</accession>
<evidence type="ECO:0000256" key="1">
    <source>
        <dbReference type="ARBA" id="ARBA00022801"/>
    </source>
</evidence>
<dbReference type="GO" id="GO:0016798">
    <property type="term" value="F:hydrolase activity, acting on glycosyl bonds"/>
    <property type="evidence" value="ECO:0007669"/>
    <property type="project" value="InterPro"/>
</dbReference>
<dbReference type="AlphaFoldDB" id="A0A839QMZ3"/>
<protein>
    <recommendedName>
        <fullName evidence="3">CBM-cenC domain-containing protein</fullName>
    </recommendedName>
</protein>
<dbReference type="SUPFAM" id="SSF51445">
    <property type="entry name" value="(Trans)glycosidases"/>
    <property type="match status" value="1"/>
</dbReference>
<evidence type="ECO:0000256" key="2">
    <source>
        <dbReference type="SAM" id="Phobius"/>
    </source>
</evidence>
<dbReference type="Proteomes" id="UP000523000">
    <property type="component" value="Unassembled WGS sequence"/>
</dbReference>
<organism evidence="4 5">
    <name type="scientific">Paeniglutamicibacter cryotolerans</name>
    <dbReference type="NCBI Taxonomy" id="670079"/>
    <lineage>
        <taxon>Bacteria</taxon>
        <taxon>Bacillati</taxon>
        <taxon>Actinomycetota</taxon>
        <taxon>Actinomycetes</taxon>
        <taxon>Micrococcales</taxon>
        <taxon>Micrococcaceae</taxon>
        <taxon>Paeniglutamicibacter</taxon>
    </lineage>
</organism>
<sequence length="549" mass="58807">MHRETLKFVMQTLSIGGGFCRVFHCAPAISTNRTNAPSDYFWRICLSSLTTDVNQPATKRKRLAARLIPSALVAGLVVVGLSPISPLCGLPTATAAEQNVKNGSFTTNTDGWRTNASNQTLKLVAAGHSGSGAALSMSSGKGTVVLNDVKPTVASASAGSSYTVSAWVKAKTAGVSGHLRVREVTKAKTVKHQKYFTLSNTNWTKVSFDFKNTQAGADFDLNVLGYDVASTNSLFIDDVSLVSGGGAPVAPVGPDADTPGIGAAASLNNGGTFSKLGIPSKGAYFGASVGSNTDPAAFEKEAGGNLGVRRTFYSATQVDKAVSIAKTDIANKRIPWISFKLPYSWKDMAAGKGDAWAKDLVAKLDALNGPVWLAFHHEPEGDAPIKDWVAMQKHLSPIVKKNSDNVAFTMILTGWNQLYGNAEYSLENTWPGDGLVDIVGYDVYNSQDIVKNGKTLGSTNMDESYFKQFEAFSKKHGVRWALAETGINDSASKKDPQWMKRTYDELISRGGIGMTYFNTPHNSITTWAITDSVKTKQFAEVLKTSAKIK</sequence>
<keyword evidence="2" id="KW-0472">Membrane</keyword>
<dbReference type="InterPro" id="IPR008979">
    <property type="entry name" value="Galactose-bd-like_sf"/>
</dbReference>
<feature type="transmembrane region" description="Helical" evidence="2">
    <location>
        <begin position="63"/>
        <end position="84"/>
    </location>
</feature>
<evidence type="ECO:0000259" key="3">
    <source>
        <dbReference type="Pfam" id="PF02018"/>
    </source>
</evidence>
<keyword evidence="2" id="KW-0812">Transmembrane</keyword>
<evidence type="ECO:0000313" key="5">
    <source>
        <dbReference type="Proteomes" id="UP000523000"/>
    </source>
</evidence>
<gene>
    <name evidence="4" type="ORF">E9229_002176</name>
</gene>
<reference evidence="4 5" key="1">
    <citation type="submission" date="2020-08" db="EMBL/GenBank/DDBJ databases">
        <title>Sequencing the genomes of 1000 actinobacteria strains.</title>
        <authorList>
            <person name="Klenk H.-P."/>
        </authorList>
    </citation>
    <scope>NUCLEOTIDE SEQUENCE [LARGE SCALE GENOMIC DNA]</scope>
    <source>
        <strain evidence="4 5">DSM 22826</strain>
    </source>
</reference>
<feature type="domain" description="CBM-cenC" evidence="3">
    <location>
        <begin position="99"/>
        <end position="221"/>
    </location>
</feature>
<dbReference type="Gene3D" id="2.60.120.260">
    <property type="entry name" value="Galactose-binding domain-like"/>
    <property type="match status" value="1"/>
</dbReference>
<dbReference type="InterPro" id="IPR003305">
    <property type="entry name" value="CenC_carb-bd"/>
</dbReference>
<keyword evidence="1" id="KW-0378">Hydrolase</keyword>
<keyword evidence="5" id="KW-1185">Reference proteome</keyword>
<dbReference type="RefSeq" id="WP_246380469.1">
    <property type="nucleotide sequence ID" value="NZ_BAABGK010000042.1"/>
</dbReference>
<name>A0A839QMZ3_9MICC</name>
<dbReference type="InterPro" id="IPR017853">
    <property type="entry name" value="GH"/>
</dbReference>
<dbReference type="SUPFAM" id="SSF49785">
    <property type="entry name" value="Galactose-binding domain-like"/>
    <property type="match status" value="1"/>
</dbReference>